<evidence type="ECO:0000256" key="6">
    <source>
        <dbReference type="ARBA" id="ARBA00022989"/>
    </source>
</evidence>
<feature type="transmembrane region" description="Helical" evidence="8">
    <location>
        <begin position="81"/>
        <end position="104"/>
    </location>
</feature>
<reference evidence="9 10" key="1">
    <citation type="submission" date="2021-03" db="EMBL/GenBank/DDBJ databases">
        <title>Genomic Encyclopedia of Type Strains, Phase IV (KMG-IV): sequencing the most valuable type-strain genomes for metagenomic binning, comparative biology and taxonomic classification.</title>
        <authorList>
            <person name="Goeker M."/>
        </authorList>
    </citation>
    <scope>NUCLEOTIDE SEQUENCE [LARGE SCALE GENOMIC DNA]</scope>
    <source>
        <strain evidence="9 10">DSM 28783</strain>
    </source>
</reference>
<evidence type="ECO:0000256" key="1">
    <source>
        <dbReference type="ARBA" id="ARBA00022475"/>
    </source>
</evidence>
<keyword evidence="7 8" id="KW-0472">Membrane</keyword>
<evidence type="ECO:0000313" key="10">
    <source>
        <dbReference type="Proteomes" id="UP001519307"/>
    </source>
</evidence>
<feature type="transmembrane region" description="Helical" evidence="8">
    <location>
        <begin position="151"/>
        <end position="171"/>
    </location>
</feature>
<dbReference type="EMBL" id="JAGGLM010000016">
    <property type="protein sequence ID" value="MBP2033522.1"/>
    <property type="molecule type" value="Genomic_DNA"/>
</dbReference>
<dbReference type="Pfam" id="PF04647">
    <property type="entry name" value="AgrB"/>
    <property type="match status" value="1"/>
</dbReference>
<organism evidence="9 10">
    <name type="scientific">Clostridium algifaecis</name>
    <dbReference type="NCBI Taxonomy" id="1472040"/>
    <lineage>
        <taxon>Bacteria</taxon>
        <taxon>Bacillati</taxon>
        <taxon>Bacillota</taxon>
        <taxon>Clostridia</taxon>
        <taxon>Eubacteriales</taxon>
        <taxon>Clostridiaceae</taxon>
        <taxon>Clostridium</taxon>
    </lineage>
</organism>
<keyword evidence="5" id="KW-0378">Hydrolase</keyword>
<feature type="transmembrane region" description="Helical" evidence="8">
    <location>
        <begin position="177"/>
        <end position="201"/>
    </location>
</feature>
<name>A0ABS4KU12_9CLOT</name>
<keyword evidence="2" id="KW-0673">Quorum sensing</keyword>
<dbReference type="Proteomes" id="UP001519307">
    <property type="component" value="Unassembled WGS sequence"/>
</dbReference>
<keyword evidence="10" id="KW-1185">Reference proteome</keyword>
<evidence type="ECO:0000256" key="2">
    <source>
        <dbReference type="ARBA" id="ARBA00022654"/>
    </source>
</evidence>
<evidence type="ECO:0000313" key="9">
    <source>
        <dbReference type="EMBL" id="MBP2033522.1"/>
    </source>
</evidence>
<feature type="transmembrane region" description="Helical" evidence="8">
    <location>
        <begin position="43"/>
        <end position="69"/>
    </location>
</feature>
<keyword evidence="4 8" id="KW-0812">Transmembrane</keyword>
<evidence type="ECO:0000256" key="5">
    <source>
        <dbReference type="ARBA" id="ARBA00022801"/>
    </source>
</evidence>
<dbReference type="RefSeq" id="WP_209702772.1">
    <property type="nucleotide sequence ID" value="NZ_JAGGLM010000016.1"/>
</dbReference>
<keyword evidence="3" id="KW-0645">Protease</keyword>
<evidence type="ECO:0000256" key="4">
    <source>
        <dbReference type="ARBA" id="ARBA00022692"/>
    </source>
</evidence>
<keyword evidence="1" id="KW-1003">Cell membrane</keyword>
<dbReference type="SMART" id="SM00793">
    <property type="entry name" value="AgrB"/>
    <property type="match status" value="1"/>
</dbReference>
<sequence length="218" mass="24901">MSLIERLSNRIGFKITSTLNLDNDEKDIVSYGAFCVLQKIVSIFWVLLFGFIFKVLIEAIIVLFTIASLRKYSGGVHATSPARCIIIGTSVCIALSLLIKKIFINFNIELIVTLGILIFIICFYLIYKLAPADTESKPIVDKSMIIRLKRSSVLFIFIILIIDFICLILYFNTYNILFLNIIVCTCAGVMWQSFTLTNMAYKFISRIDLMIKKLFFVK</sequence>
<keyword evidence="6 8" id="KW-1133">Transmembrane helix</keyword>
<protein>
    <submittedName>
        <fullName evidence="9">Accessory gene regulator B</fullName>
    </submittedName>
</protein>
<evidence type="ECO:0000256" key="7">
    <source>
        <dbReference type="ARBA" id="ARBA00023136"/>
    </source>
</evidence>
<evidence type="ECO:0000256" key="3">
    <source>
        <dbReference type="ARBA" id="ARBA00022670"/>
    </source>
</evidence>
<feature type="transmembrane region" description="Helical" evidence="8">
    <location>
        <begin position="110"/>
        <end position="130"/>
    </location>
</feature>
<evidence type="ECO:0000256" key="8">
    <source>
        <dbReference type="SAM" id="Phobius"/>
    </source>
</evidence>
<comment type="caution">
    <text evidence="9">The sequence shown here is derived from an EMBL/GenBank/DDBJ whole genome shotgun (WGS) entry which is preliminary data.</text>
</comment>
<dbReference type="InterPro" id="IPR006741">
    <property type="entry name" value="AgrB"/>
</dbReference>
<accession>A0ABS4KU12</accession>
<gene>
    <name evidence="9" type="ORF">J2Z42_002225</name>
</gene>
<proteinExistence type="predicted"/>